<evidence type="ECO:0000313" key="2">
    <source>
        <dbReference type="EMBL" id="CUP75445.1"/>
    </source>
</evidence>
<evidence type="ECO:0000256" key="1">
    <source>
        <dbReference type="SAM" id="Phobius"/>
    </source>
</evidence>
<sequence length="246" mass="28958">MKEKKKVRIEEFVYMLIVICVVVFLFYSDCMDKYLYTLDAVKIVKNCLYIFLGGGTVICSFRFCWFRCEQGIVKKSIFFIGKIIVVIWAWRLILLYFCVYCIYRGLENKDTVKCYGNFVEFIIANAIELTVFWATFFLINGRTSTRRAKESQCRVRSYLISNLCPEVMLTGLILVFTKEQNLDMIASEIDVRSDFLIIPFLIAGWIYIVKKIVRICIWCYDWEQMYGEELKEKGIAPNIETVPFPD</sequence>
<dbReference type="RefSeq" id="WP_055283434.1">
    <property type="nucleotide sequence ID" value="NZ_CZAY01000013.1"/>
</dbReference>
<dbReference type="GeneID" id="96229171"/>
<feature type="transmembrane region" description="Helical" evidence="1">
    <location>
        <begin position="48"/>
        <end position="65"/>
    </location>
</feature>
<accession>A0A174QX50</accession>
<feature type="transmembrane region" description="Helical" evidence="1">
    <location>
        <begin position="12"/>
        <end position="28"/>
    </location>
</feature>
<dbReference type="AlphaFoldDB" id="A0A174QX50"/>
<gene>
    <name evidence="2" type="ORF">ERS852526_01887</name>
</gene>
<keyword evidence="1" id="KW-1133">Transmembrane helix</keyword>
<organism evidence="2 3">
    <name type="scientific">Dorea longicatena</name>
    <dbReference type="NCBI Taxonomy" id="88431"/>
    <lineage>
        <taxon>Bacteria</taxon>
        <taxon>Bacillati</taxon>
        <taxon>Bacillota</taxon>
        <taxon>Clostridia</taxon>
        <taxon>Lachnospirales</taxon>
        <taxon>Lachnospiraceae</taxon>
        <taxon>Dorea</taxon>
    </lineage>
</organism>
<feature type="transmembrane region" description="Helical" evidence="1">
    <location>
        <begin position="77"/>
        <end position="106"/>
    </location>
</feature>
<name>A0A174QX50_9FIRM</name>
<evidence type="ECO:0000313" key="3">
    <source>
        <dbReference type="Proteomes" id="UP000095485"/>
    </source>
</evidence>
<feature type="transmembrane region" description="Helical" evidence="1">
    <location>
        <begin position="189"/>
        <end position="208"/>
    </location>
</feature>
<keyword evidence="1" id="KW-0472">Membrane</keyword>
<protein>
    <submittedName>
        <fullName evidence="2">Uncharacterized protein</fullName>
    </submittedName>
</protein>
<proteinExistence type="predicted"/>
<dbReference type="EMBL" id="CZAY01000013">
    <property type="protein sequence ID" value="CUP75445.1"/>
    <property type="molecule type" value="Genomic_DNA"/>
</dbReference>
<reference evidence="2 3" key="1">
    <citation type="submission" date="2015-09" db="EMBL/GenBank/DDBJ databases">
        <authorList>
            <consortium name="Pathogen Informatics"/>
        </authorList>
    </citation>
    <scope>NUCLEOTIDE SEQUENCE [LARGE SCALE GENOMIC DNA]</scope>
    <source>
        <strain evidence="2 3">2789STDY5834914</strain>
    </source>
</reference>
<dbReference type="Proteomes" id="UP000095485">
    <property type="component" value="Unassembled WGS sequence"/>
</dbReference>
<feature type="transmembrane region" description="Helical" evidence="1">
    <location>
        <begin position="159"/>
        <end position="177"/>
    </location>
</feature>
<feature type="transmembrane region" description="Helical" evidence="1">
    <location>
        <begin position="118"/>
        <end position="139"/>
    </location>
</feature>
<keyword evidence="1" id="KW-0812">Transmembrane</keyword>